<comment type="caution">
    <text evidence="2">The sequence shown here is derived from an EMBL/GenBank/DDBJ whole genome shotgun (WGS) entry which is preliminary data.</text>
</comment>
<dbReference type="Gene3D" id="3.40.50.280">
    <property type="entry name" value="Cobalamin-binding domain"/>
    <property type="match status" value="1"/>
</dbReference>
<dbReference type="EMBL" id="MASU01000013">
    <property type="protein sequence ID" value="PXY23908.1"/>
    <property type="molecule type" value="Genomic_DNA"/>
</dbReference>
<dbReference type="Proteomes" id="UP000247892">
    <property type="component" value="Unassembled WGS sequence"/>
</dbReference>
<evidence type="ECO:0000313" key="3">
    <source>
        <dbReference type="Proteomes" id="UP000247892"/>
    </source>
</evidence>
<evidence type="ECO:0000313" key="2">
    <source>
        <dbReference type="EMBL" id="PXY23908.1"/>
    </source>
</evidence>
<accession>A0A318LFT2</accession>
<name>A0A318LFT2_9PSEU</name>
<evidence type="ECO:0000259" key="1">
    <source>
        <dbReference type="PROSITE" id="PS51332"/>
    </source>
</evidence>
<organism evidence="2 3">
    <name type="scientific">Prauserella flavalba</name>
    <dbReference type="NCBI Taxonomy" id="1477506"/>
    <lineage>
        <taxon>Bacteria</taxon>
        <taxon>Bacillati</taxon>
        <taxon>Actinomycetota</taxon>
        <taxon>Actinomycetes</taxon>
        <taxon>Pseudonocardiales</taxon>
        <taxon>Pseudonocardiaceae</taxon>
        <taxon>Prauserella</taxon>
    </lineage>
</organism>
<dbReference type="InterPro" id="IPR006158">
    <property type="entry name" value="Cobalamin-bd"/>
</dbReference>
<sequence>MGTVVTGAAGDDVHVIGIRLVEMGLRHAGHDVVSLGALVAPAEFVDAARESKADAVFASSLNGHAQFSLAGLRDALVEAGMGHVLLYGGGQLTIGRPPWEEVVALFVDRLGFDRIYDSDVPIEQVLSDLEQDLALRGESR</sequence>
<dbReference type="InterPro" id="IPR036724">
    <property type="entry name" value="Cobalamin-bd_sf"/>
</dbReference>
<dbReference type="OrthoDB" id="9791348at2"/>
<dbReference type="GO" id="GO:0046872">
    <property type="term" value="F:metal ion binding"/>
    <property type="evidence" value="ECO:0007669"/>
    <property type="project" value="InterPro"/>
</dbReference>
<dbReference type="RefSeq" id="WP_110341628.1">
    <property type="nucleotide sequence ID" value="NZ_JBHVKT010000004.1"/>
</dbReference>
<reference evidence="2 3" key="1">
    <citation type="submission" date="2016-07" db="EMBL/GenBank/DDBJ databases">
        <title>Draft genome sequence of Prauserella sp. YIM 121212, isolated from alkaline soil.</title>
        <authorList>
            <person name="Ruckert C."/>
            <person name="Albersmeier A."/>
            <person name="Jiang C.-L."/>
            <person name="Jiang Y."/>
            <person name="Kalinowski J."/>
            <person name="Schneider O."/>
            <person name="Winkler A."/>
            <person name="Zotchev S.B."/>
        </authorList>
    </citation>
    <scope>NUCLEOTIDE SEQUENCE [LARGE SCALE GENOMIC DNA]</scope>
    <source>
        <strain evidence="2 3">YIM 121212</strain>
    </source>
</reference>
<protein>
    <recommendedName>
        <fullName evidence="1">B12-binding domain-containing protein</fullName>
    </recommendedName>
</protein>
<dbReference type="AlphaFoldDB" id="A0A318LFT2"/>
<dbReference type="GO" id="GO:0031419">
    <property type="term" value="F:cobalamin binding"/>
    <property type="evidence" value="ECO:0007669"/>
    <property type="project" value="InterPro"/>
</dbReference>
<gene>
    <name evidence="2" type="ORF">BA062_26865</name>
</gene>
<dbReference type="PROSITE" id="PS51332">
    <property type="entry name" value="B12_BINDING"/>
    <property type="match status" value="1"/>
</dbReference>
<keyword evidence="3" id="KW-1185">Reference proteome</keyword>
<dbReference type="Pfam" id="PF02310">
    <property type="entry name" value="B12-binding"/>
    <property type="match status" value="1"/>
</dbReference>
<dbReference type="SUPFAM" id="SSF52242">
    <property type="entry name" value="Cobalamin (vitamin B12)-binding domain"/>
    <property type="match status" value="1"/>
</dbReference>
<proteinExistence type="predicted"/>
<dbReference type="NCBIfam" id="NF002612">
    <property type="entry name" value="PRK02261.1"/>
    <property type="match status" value="1"/>
</dbReference>
<feature type="domain" description="B12-binding" evidence="1">
    <location>
        <begin position="1"/>
        <end position="136"/>
    </location>
</feature>